<comment type="caution">
    <text evidence="2">The sequence shown here is derived from an EMBL/GenBank/DDBJ whole genome shotgun (WGS) entry which is preliminary data.</text>
</comment>
<proteinExistence type="predicted"/>
<evidence type="ECO:0000313" key="2">
    <source>
        <dbReference type="EMBL" id="MPM92043.1"/>
    </source>
</evidence>
<evidence type="ECO:0008006" key="3">
    <source>
        <dbReference type="Google" id="ProtNLM"/>
    </source>
</evidence>
<reference evidence="2" key="1">
    <citation type="submission" date="2019-08" db="EMBL/GenBank/DDBJ databases">
        <authorList>
            <person name="Kucharzyk K."/>
            <person name="Murdoch R.W."/>
            <person name="Higgins S."/>
            <person name="Loffler F."/>
        </authorList>
    </citation>
    <scope>NUCLEOTIDE SEQUENCE</scope>
</reference>
<feature type="transmembrane region" description="Helical" evidence="1">
    <location>
        <begin position="100"/>
        <end position="118"/>
    </location>
</feature>
<keyword evidence="1" id="KW-0472">Membrane</keyword>
<accession>A0A645DTX4</accession>
<gene>
    <name evidence="2" type="ORF">SDC9_139177</name>
</gene>
<name>A0A645DTX4_9ZZZZ</name>
<organism evidence="2">
    <name type="scientific">bioreactor metagenome</name>
    <dbReference type="NCBI Taxonomy" id="1076179"/>
    <lineage>
        <taxon>unclassified sequences</taxon>
        <taxon>metagenomes</taxon>
        <taxon>ecological metagenomes</taxon>
    </lineage>
</organism>
<feature type="transmembrane region" description="Helical" evidence="1">
    <location>
        <begin position="124"/>
        <end position="142"/>
    </location>
</feature>
<protein>
    <recommendedName>
        <fullName evidence="3">Intracellular septation protein A</fullName>
    </recommendedName>
</protein>
<evidence type="ECO:0000256" key="1">
    <source>
        <dbReference type="SAM" id="Phobius"/>
    </source>
</evidence>
<keyword evidence="1" id="KW-0812">Transmembrane</keyword>
<dbReference type="AlphaFoldDB" id="A0A645DTX4"/>
<keyword evidence="1" id="KW-1133">Transmembrane helix</keyword>
<sequence>MPPQWLAVLLMVLAVARALTARQRFWWVAAFGAAVLAAAAWLSQDALMVKLYPVWVNIVMLAVFGFSLIRPPSVVERLARLREPDLPPSGVRYTRRVTQVWCVFFVLNGAAAAVTALFCSDAVWALYNGLLAYVLMGCLMGIEWGVRQRVRRSAVAH</sequence>
<feature type="transmembrane region" description="Helical" evidence="1">
    <location>
        <begin position="51"/>
        <end position="69"/>
    </location>
</feature>
<dbReference type="EMBL" id="VSSQ01039023">
    <property type="protein sequence ID" value="MPM92043.1"/>
    <property type="molecule type" value="Genomic_DNA"/>
</dbReference>